<keyword evidence="1" id="KW-0436">Ligase</keyword>
<keyword evidence="2" id="KW-1185">Reference proteome</keyword>
<comment type="caution">
    <text evidence="1">The sequence shown here is derived from an EMBL/GenBank/DDBJ whole genome shotgun (WGS) entry which is preliminary data.</text>
</comment>
<gene>
    <name evidence="1" type="ORF">IHE45_03G049000</name>
</gene>
<dbReference type="EMBL" id="CM037013">
    <property type="protein sequence ID" value="KAH7688708.1"/>
    <property type="molecule type" value="Genomic_DNA"/>
</dbReference>
<proteinExistence type="predicted"/>
<reference evidence="2" key="1">
    <citation type="journal article" date="2022" name="Nat. Commun.">
        <title>Chromosome evolution and the genetic basis of agronomically important traits in greater yam.</title>
        <authorList>
            <person name="Bredeson J.V."/>
            <person name="Lyons J.B."/>
            <person name="Oniyinde I.O."/>
            <person name="Okereke N.R."/>
            <person name="Kolade O."/>
            <person name="Nnabue I."/>
            <person name="Nwadili C.O."/>
            <person name="Hribova E."/>
            <person name="Parker M."/>
            <person name="Nwogha J."/>
            <person name="Shu S."/>
            <person name="Carlson J."/>
            <person name="Kariba R."/>
            <person name="Muthemba S."/>
            <person name="Knop K."/>
            <person name="Barton G.J."/>
            <person name="Sherwood A.V."/>
            <person name="Lopez-Montes A."/>
            <person name="Asiedu R."/>
            <person name="Jamnadass R."/>
            <person name="Muchugi A."/>
            <person name="Goodstein D."/>
            <person name="Egesi C.N."/>
            <person name="Featherston J."/>
            <person name="Asfaw A."/>
            <person name="Simpson G.G."/>
            <person name="Dolezel J."/>
            <person name="Hendre P.S."/>
            <person name="Van Deynze A."/>
            <person name="Kumar P.L."/>
            <person name="Obidiegwu J.E."/>
            <person name="Bhattacharjee R."/>
            <person name="Rokhsar D.S."/>
        </authorList>
    </citation>
    <scope>NUCLEOTIDE SEQUENCE [LARGE SCALE GENOMIC DNA]</scope>
    <source>
        <strain evidence="2">cv. TDa95/00328</strain>
    </source>
</reference>
<evidence type="ECO:0000313" key="1">
    <source>
        <dbReference type="EMBL" id="KAH7688708.1"/>
    </source>
</evidence>
<accession>A0ACB7WL91</accession>
<name>A0ACB7WL91_DIOAL</name>
<protein>
    <submittedName>
        <fullName evidence="1">Glycine--tRNA ligase protein</fullName>
        <ecNumber evidence="1">6.1.1.14</ecNumber>
    </submittedName>
</protein>
<dbReference type="EC" id="6.1.1.14" evidence="1"/>
<sequence>MFYQFFSESNLIYKVESAETHSNYLVKTGVLIDMEERKENIVRDSTSLTDSVAGCKVMDDNLLNEVANLVEASAPVMGKFDEAFLELPKDILIIAYTVSPLVSIEEVQGFGFYPTASIGGAEGPNQSFFDPYVSAFYSAAPGVPFLIFAHAFVTVERSSFLQSAGDFVLFADFLFSYVVEV</sequence>
<dbReference type="Proteomes" id="UP000827976">
    <property type="component" value="Chromosome 3"/>
</dbReference>
<evidence type="ECO:0000313" key="2">
    <source>
        <dbReference type="Proteomes" id="UP000827976"/>
    </source>
</evidence>
<organism evidence="1 2">
    <name type="scientific">Dioscorea alata</name>
    <name type="common">Purple yam</name>
    <dbReference type="NCBI Taxonomy" id="55571"/>
    <lineage>
        <taxon>Eukaryota</taxon>
        <taxon>Viridiplantae</taxon>
        <taxon>Streptophyta</taxon>
        <taxon>Embryophyta</taxon>
        <taxon>Tracheophyta</taxon>
        <taxon>Spermatophyta</taxon>
        <taxon>Magnoliopsida</taxon>
        <taxon>Liliopsida</taxon>
        <taxon>Dioscoreales</taxon>
        <taxon>Dioscoreaceae</taxon>
        <taxon>Dioscorea</taxon>
    </lineage>
</organism>